<dbReference type="PATRIC" id="fig|857265.3.peg.215"/>
<dbReference type="InterPro" id="IPR003594">
    <property type="entry name" value="HATPase_dom"/>
</dbReference>
<dbReference type="AlphaFoldDB" id="A0A0N0XKY7"/>
<evidence type="ECO:0000256" key="13">
    <source>
        <dbReference type="ARBA" id="ARBA00070152"/>
    </source>
</evidence>
<evidence type="ECO:0000313" key="18">
    <source>
        <dbReference type="EMBL" id="KPC55193.1"/>
    </source>
</evidence>
<dbReference type="InterPro" id="IPR004358">
    <property type="entry name" value="Sig_transdc_His_kin-like_C"/>
</dbReference>
<evidence type="ECO:0000256" key="8">
    <source>
        <dbReference type="ARBA" id="ARBA00022840"/>
    </source>
</evidence>
<dbReference type="InterPro" id="IPR011006">
    <property type="entry name" value="CheY-like_superfamily"/>
</dbReference>
<keyword evidence="6" id="KW-0547">Nucleotide-binding</keyword>
<evidence type="ECO:0000256" key="2">
    <source>
        <dbReference type="ARBA" id="ARBA00004370"/>
    </source>
</evidence>
<keyword evidence="11" id="KW-0131">Cell cycle</keyword>
<dbReference type="CDD" id="cd16922">
    <property type="entry name" value="HATPase_EvgS-ArcB-TorS-like"/>
    <property type="match status" value="1"/>
</dbReference>
<dbReference type="OrthoDB" id="9770795at2"/>
<dbReference type="RefSeq" id="WP_053935917.1">
    <property type="nucleotide sequence ID" value="NZ_LAQT01000001.1"/>
</dbReference>
<evidence type="ECO:0000256" key="10">
    <source>
        <dbReference type="ARBA" id="ARBA00023136"/>
    </source>
</evidence>
<dbReference type="Proteomes" id="UP000037939">
    <property type="component" value="Unassembled WGS sequence"/>
</dbReference>
<dbReference type="SMART" id="SM00387">
    <property type="entry name" value="HATPase_c"/>
    <property type="match status" value="1"/>
</dbReference>
<evidence type="ECO:0000256" key="6">
    <source>
        <dbReference type="ARBA" id="ARBA00022741"/>
    </source>
</evidence>
<dbReference type="SUPFAM" id="SSF47384">
    <property type="entry name" value="Homodimeric domain of signal transducing histidine kinase"/>
    <property type="match status" value="1"/>
</dbReference>
<keyword evidence="5 18" id="KW-0808">Transferase</keyword>
<evidence type="ECO:0000256" key="4">
    <source>
        <dbReference type="ARBA" id="ARBA00022553"/>
    </source>
</evidence>
<dbReference type="PRINTS" id="PR00344">
    <property type="entry name" value="BCTRLSENSOR"/>
</dbReference>
<dbReference type="InterPro" id="IPR001789">
    <property type="entry name" value="Sig_transdc_resp-reg_receiver"/>
</dbReference>
<evidence type="ECO:0000256" key="11">
    <source>
        <dbReference type="ARBA" id="ARBA00023306"/>
    </source>
</evidence>
<dbReference type="FunFam" id="1.10.287.130:FF:000038">
    <property type="entry name" value="Sensory transduction histidine kinase"/>
    <property type="match status" value="1"/>
</dbReference>
<evidence type="ECO:0000256" key="14">
    <source>
        <dbReference type="PROSITE-ProRule" id="PRU00169"/>
    </source>
</evidence>
<dbReference type="SMART" id="SM00388">
    <property type="entry name" value="HisKA"/>
    <property type="match status" value="1"/>
</dbReference>
<dbReference type="PROSITE" id="PS50109">
    <property type="entry name" value="HIS_KIN"/>
    <property type="match status" value="1"/>
</dbReference>
<comment type="caution">
    <text evidence="18">The sequence shown here is derived from an EMBL/GenBank/DDBJ whole genome shotgun (WGS) entry which is preliminary data.</text>
</comment>
<dbReference type="SMART" id="SM00448">
    <property type="entry name" value="REC"/>
    <property type="match status" value="1"/>
</dbReference>
<dbReference type="CDD" id="cd00082">
    <property type="entry name" value="HisKA"/>
    <property type="match status" value="1"/>
</dbReference>
<evidence type="ECO:0000259" key="17">
    <source>
        <dbReference type="PROSITE" id="PS50110"/>
    </source>
</evidence>
<dbReference type="Gene3D" id="1.10.287.130">
    <property type="match status" value="1"/>
</dbReference>
<dbReference type="InterPro" id="IPR036890">
    <property type="entry name" value="HATPase_C_sf"/>
</dbReference>
<dbReference type="GO" id="GO:0005886">
    <property type="term" value="C:plasma membrane"/>
    <property type="evidence" value="ECO:0007669"/>
    <property type="project" value="TreeGrafter"/>
</dbReference>
<dbReference type="PROSITE" id="PS50110">
    <property type="entry name" value="RESPONSE_REGULATORY"/>
    <property type="match status" value="1"/>
</dbReference>
<accession>A0A0N0XKY7</accession>
<name>A0A0N0XKY7_9NEIS</name>
<evidence type="ECO:0000256" key="15">
    <source>
        <dbReference type="SAM" id="Coils"/>
    </source>
</evidence>
<gene>
    <name evidence="18" type="primary">pleC_1</name>
    <name evidence="18" type="ORF">WG78_01005</name>
</gene>
<feature type="modified residue" description="4-aspartylphosphate" evidence="14">
    <location>
        <position position="58"/>
    </location>
</feature>
<dbReference type="InterPro" id="IPR036097">
    <property type="entry name" value="HisK_dim/P_sf"/>
</dbReference>
<evidence type="ECO:0000256" key="5">
    <source>
        <dbReference type="ARBA" id="ARBA00022679"/>
    </source>
</evidence>
<evidence type="ECO:0000256" key="7">
    <source>
        <dbReference type="ARBA" id="ARBA00022777"/>
    </source>
</evidence>
<dbReference type="SUPFAM" id="SSF55874">
    <property type="entry name" value="ATPase domain of HSP90 chaperone/DNA topoisomerase II/histidine kinase"/>
    <property type="match status" value="1"/>
</dbReference>
<dbReference type="STRING" id="857265.WG78_01005"/>
<evidence type="ECO:0000256" key="1">
    <source>
        <dbReference type="ARBA" id="ARBA00000085"/>
    </source>
</evidence>
<dbReference type="Pfam" id="PF02518">
    <property type="entry name" value="HATPase_c"/>
    <property type="match status" value="1"/>
</dbReference>
<evidence type="ECO:0000259" key="16">
    <source>
        <dbReference type="PROSITE" id="PS50109"/>
    </source>
</evidence>
<evidence type="ECO:0000256" key="12">
    <source>
        <dbReference type="ARBA" id="ARBA00058004"/>
    </source>
</evidence>
<dbReference type="PANTHER" id="PTHR43047">
    <property type="entry name" value="TWO-COMPONENT HISTIDINE PROTEIN KINASE"/>
    <property type="match status" value="1"/>
</dbReference>
<evidence type="ECO:0000256" key="3">
    <source>
        <dbReference type="ARBA" id="ARBA00012438"/>
    </source>
</evidence>
<organism evidence="18 19">
    <name type="scientific">Amantichitinum ursilacus</name>
    <dbReference type="NCBI Taxonomy" id="857265"/>
    <lineage>
        <taxon>Bacteria</taxon>
        <taxon>Pseudomonadati</taxon>
        <taxon>Pseudomonadota</taxon>
        <taxon>Betaproteobacteria</taxon>
        <taxon>Neisseriales</taxon>
        <taxon>Chitinibacteraceae</taxon>
        <taxon>Amantichitinum</taxon>
    </lineage>
</organism>
<dbReference type="GO" id="GO:0005524">
    <property type="term" value="F:ATP binding"/>
    <property type="evidence" value="ECO:0007669"/>
    <property type="project" value="UniProtKB-KW"/>
</dbReference>
<dbReference type="Pfam" id="PF00512">
    <property type="entry name" value="HisKA"/>
    <property type="match status" value="1"/>
</dbReference>
<dbReference type="PANTHER" id="PTHR43047:SF63">
    <property type="entry name" value="HISTIDINE KINASE"/>
    <property type="match status" value="1"/>
</dbReference>
<comment type="catalytic activity">
    <reaction evidence="1">
        <text>ATP + protein L-histidine = ADP + protein N-phospho-L-histidine.</text>
        <dbReference type="EC" id="2.7.13.3"/>
    </reaction>
</comment>
<dbReference type="GO" id="GO:0009927">
    <property type="term" value="F:histidine phosphotransfer kinase activity"/>
    <property type="evidence" value="ECO:0007669"/>
    <property type="project" value="TreeGrafter"/>
</dbReference>
<evidence type="ECO:0000256" key="9">
    <source>
        <dbReference type="ARBA" id="ARBA00023012"/>
    </source>
</evidence>
<dbReference type="InterPro" id="IPR005467">
    <property type="entry name" value="His_kinase_dom"/>
</dbReference>
<dbReference type="Gene3D" id="3.40.50.2300">
    <property type="match status" value="1"/>
</dbReference>
<dbReference type="EMBL" id="LAQT01000001">
    <property type="protein sequence ID" value="KPC55193.1"/>
    <property type="molecule type" value="Genomic_DNA"/>
</dbReference>
<proteinExistence type="predicted"/>
<keyword evidence="19" id="KW-1185">Reference proteome</keyword>
<sequence length="463" mass="51889">MDNKSTGTEILIVEDSPTQAEKLRYQIESKGYAVRVAANGHQALALMEQKRPNLVLSDVVMPQMDGYTLCSTIKATPQWRDVPVILVTSLTDPKDIIRGLECGADNFIRKPYDETYLLTLIEHVLMNQKLRHGQNVQFGIALYLGNQKHFINAERQQILDLLISTYEQAVMVNEQLLKRERQVSELNIRLAQHAAELEETNKEIARKNQELEHSSRMKSEFLANMSHELRTPLNAIIGFSEVLRDGLIGELDAQQKEFVSDIYSSGEHLLLLINDILDLSKIEAGKMELEIESVDLQTLLQNCLTVLKGRAYSHRIELKVDADELGRAQLDPRKTKQIIYNLLSNAVKFTPDGGAVTVIARRVSGASLNGLRFIGSDSAATHPEYLAIAVRDTGIGITPEELNNLFQPFVQLDSSLSRKYEGTGLGLALVRQLVELYDGRLSVESTAGQGSEFKVWLPYHPVE</sequence>
<comment type="subcellular location">
    <subcellularLocation>
        <location evidence="2">Membrane</location>
    </subcellularLocation>
</comment>
<evidence type="ECO:0000313" key="19">
    <source>
        <dbReference type="Proteomes" id="UP000037939"/>
    </source>
</evidence>
<feature type="domain" description="Response regulatory" evidence="17">
    <location>
        <begin position="9"/>
        <end position="125"/>
    </location>
</feature>
<reference evidence="18 19" key="1">
    <citation type="submission" date="2015-07" db="EMBL/GenBank/DDBJ databases">
        <title>Draft genome sequence of the Amantichitinum ursilacus IGB-41, a new chitin-degrading bacterium.</title>
        <authorList>
            <person name="Kirstahler P."/>
            <person name="Guenther M."/>
            <person name="Grumaz C."/>
            <person name="Rupp S."/>
            <person name="Zibek S."/>
            <person name="Sohn K."/>
        </authorList>
    </citation>
    <scope>NUCLEOTIDE SEQUENCE [LARGE SCALE GENOMIC DNA]</scope>
    <source>
        <strain evidence="18 19">IGB-41</strain>
    </source>
</reference>
<dbReference type="InterPro" id="IPR003661">
    <property type="entry name" value="HisK_dim/P_dom"/>
</dbReference>
<keyword evidence="15" id="KW-0175">Coiled coil</keyword>
<dbReference type="GO" id="GO:0000155">
    <property type="term" value="F:phosphorelay sensor kinase activity"/>
    <property type="evidence" value="ECO:0007669"/>
    <property type="project" value="InterPro"/>
</dbReference>
<dbReference type="Gene3D" id="3.30.565.10">
    <property type="entry name" value="Histidine kinase-like ATPase, C-terminal domain"/>
    <property type="match status" value="1"/>
</dbReference>
<feature type="domain" description="Histidine kinase" evidence="16">
    <location>
        <begin position="224"/>
        <end position="461"/>
    </location>
</feature>
<keyword evidence="10" id="KW-0472">Membrane</keyword>
<comment type="function">
    <text evidence="12">Member of the two-component regulatory system BvgS/BvgA. Phosphorylates BvgA via a four-step phosphorelay in response to environmental signals.</text>
</comment>
<dbReference type="Pfam" id="PF00072">
    <property type="entry name" value="Response_reg"/>
    <property type="match status" value="1"/>
</dbReference>
<keyword evidence="7" id="KW-0418">Kinase</keyword>
<keyword evidence="8" id="KW-0067">ATP-binding</keyword>
<dbReference type="EC" id="2.7.13.3" evidence="3"/>
<feature type="coiled-coil region" evidence="15">
    <location>
        <begin position="183"/>
        <end position="217"/>
    </location>
</feature>
<dbReference type="FunFam" id="3.30.565.10:FF:000010">
    <property type="entry name" value="Sensor histidine kinase RcsC"/>
    <property type="match status" value="1"/>
</dbReference>
<protein>
    <recommendedName>
        <fullName evidence="13">Virulence sensor protein BvgS</fullName>
        <ecNumber evidence="3">2.7.13.3</ecNumber>
    </recommendedName>
</protein>
<keyword evidence="9" id="KW-0902">Two-component regulatory system</keyword>
<keyword evidence="4 14" id="KW-0597">Phosphoprotein</keyword>
<dbReference type="SUPFAM" id="SSF52172">
    <property type="entry name" value="CheY-like"/>
    <property type="match status" value="1"/>
</dbReference>